<dbReference type="OrthoDB" id="1729737at2759"/>
<gene>
    <name evidence="1" type="ORF">SISSUDRAFT_1133088</name>
</gene>
<dbReference type="AlphaFoldDB" id="A0A165XUM2"/>
<dbReference type="Proteomes" id="UP000076798">
    <property type="component" value="Unassembled WGS sequence"/>
</dbReference>
<reference evidence="1 2" key="1">
    <citation type="journal article" date="2016" name="Mol. Biol. Evol.">
        <title>Comparative Genomics of Early-Diverging Mushroom-Forming Fungi Provides Insights into the Origins of Lignocellulose Decay Capabilities.</title>
        <authorList>
            <person name="Nagy L.G."/>
            <person name="Riley R."/>
            <person name="Tritt A."/>
            <person name="Adam C."/>
            <person name="Daum C."/>
            <person name="Floudas D."/>
            <person name="Sun H."/>
            <person name="Yadav J.S."/>
            <person name="Pangilinan J."/>
            <person name="Larsson K.H."/>
            <person name="Matsuura K."/>
            <person name="Barry K."/>
            <person name="Labutti K."/>
            <person name="Kuo R."/>
            <person name="Ohm R.A."/>
            <person name="Bhattacharya S.S."/>
            <person name="Shirouzu T."/>
            <person name="Yoshinaga Y."/>
            <person name="Martin F.M."/>
            <person name="Grigoriev I.V."/>
            <person name="Hibbett D.S."/>
        </authorList>
    </citation>
    <scope>NUCLEOTIDE SEQUENCE [LARGE SCALE GENOMIC DNA]</scope>
    <source>
        <strain evidence="1 2">HHB10207 ss-3</strain>
    </source>
</reference>
<dbReference type="EMBL" id="KV428317">
    <property type="protein sequence ID" value="KZT32569.1"/>
    <property type="molecule type" value="Genomic_DNA"/>
</dbReference>
<proteinExistence type="predicted"/>
<sequence length="225" mass="24652">MVAPLAFATSVPQLTLTLSPDAIVPWENSPLDSFKRHQESGCKTLQFLKPQVRSALLSHLVSSPSAKIHPFIYLSNHYPSMHSLQVVIAARVTLTQAYVNNINPSTPAAAHYLFPMPAHAAAVIANDKWAGISKEVTSHVFVISAGAIPPTDIKIFVAYVWTLLKNDFLHQVRFALPTYCGQICEHAPAIMYADSSDSKGAEFFVIVNIKMSSTIFSASSLHHIR</sequence>
<keyword evidence="2" id="KW-1185">Reference proteome</keyword>
<name>A0A165XUM2_9AGAM</name>
<evidence type="ECO:0000313" key="2">
    <source>
        <dbReference type="Proteomes" id="UP000076798"/>
    </source>
</evidence>
<accession>A0A165XUM2</accession>
<organism evidence="1 2">
    <name type="scientific">Sistotremastrum suecicum HHB10207 ss-3</name>
    <dbReference type="NCBI Taxonomy" id="1314776"/>
    <lineage>
        <taxon>Eukaryota</taxon>
        <taxon>Fungi</taxon>
        <taxon>Dikarya</taxon>
        <taxon>Basidiomycota</taxon>
        <taxon>Agaricomycotina</taxon>
        <taxon>Agaricomycetes</taxon>
        <taxon>Sistotremastrales</taxon>
        <taxon>Sistotremastraceae</taxon>
        <taxon>Sistotremastrum</taxon>
    </lineage>
</organism>
<protein>
    <submittedName>
        <fullName evidence="1">Uncharacterized protein</fullName>
    </submittedName>
</protein>
<evidence type="ECO:0000313" key="1">
    <source>
        <dbReference type="EMBL" id="KZT32569.1"/>
    </source>
</evidence>
<dbReference type="STRING" id="1314776.A0A165XUM2"/>